<dbReference type="AlphaFoldDB" id="A0A0K8QIY9"/>
<evidence type="ECO:0000313" key="1">
    <source>
        <dbReference type="EMBL" id="GAP64813.1"/>
    </source>
</evidence>
<dbReference type="OrthoDB" id="8525200at2"/>
<dbReference type="EMBL" id="DF970134">
    <property type="protein sequence ID" value="GAP64813.1"/>
    <property type="molecule type" value="Genomic_DNA"/>
</dbReference>
<dbReference type="RefSeq" id="WP_062534041.1">
    <property type="nucleotide sequence ID" value="NZ_DF970134.1"/>
</dbReference>
<dbReference type="STRING" id="1475481.GCA_000953855_00096"/>
<evidence type="ECO:0008006" key="3">
    <source>
        <dbReference type="Google" id="ProtNLM"/>
    </source>
</evidence>
<reference evidence="1" key="1">
    <citation type="submission" date="2015-08" db="EMBL/GenBank/DDBJ databases">
        <title>Complete DNA Sequence of Pseudomonas syringae pv. actinidiae, the Causal Agent of Kiwifruit Canker Disease.</title>
        <authorList>
            <person name="Rikkerink E.H.A."/>
            <person name="Fineran P.C."/>
        </authorList>
    </citation>
    <scope>NUCLEOTIDE SEQUENCE</scope>
    <source>
        <strain evidence="1">SkMP5</strain>
    </source>
</reference>
<dbReference type="Proteomes" id="UP000253740">
    <property type="component" value="Unassembled WGS sequence"/>
</dbReference>
<organism evidence="1">
    <name type="scientific">Mizugakiibacter sediminis</name>
    <dbReference type="NCBI Taxonomy" id="1475481"/>
    <lineage>
        <taxon>Bacteria</taxon>
        <taxon>Pseudomonadati</taxon>
        <taxon>Pseudomonadota</taxon>
        <taxon>Gammaproteobacteria</taxon>
        <taxon>Lysobacterales</taxon>
        <taxon>Rhodanobacteraceae</taxon>
        <taxon>Mizugakiibacter</taxon>
    </lineage>
</organism>
<evidence type="ECO:0000313" key="2">
    <source>
        <dbReference type="Proteomes" id="UP000253740"/>
    </source>
</evidence>
<gene>
    <name evidence="1" type="ORF">MBSD_n0095</name>
</gene>
<dbReference type="Pfam" id="PF04340">
    <property type="entry name" value="DUF484"/>
    <property type="match status" value="1"/>
</dbReference>
<dbReference type="PANTHER" id="PTHR38765:SF1">
    <property type="entry name" value="DUF484 DOMAIN-CONTAINING PROTEIN"/>
    <property type="match status" value="1"/>
</dbReference>
<protein>
    <recommendedName>
        <fullName evidence="3">DUF484 domain-containing protein</fullName>
    </recommendedName>
</protein>
<name>A0A0K8QIY9_9GAMM</name>
<sequence length="227" mass="24698">MAEMTLKDGLEAMDVAAYLRGHPNFLKDFPDLALSLLIPREHGPAASLASYQLEVLREKNRELTRRLAELIEVAGDNEQLMVRVHSLTLALMRAPTLGETVRTVVASLTEDFDTEQVRLLLFRADPELPAAPWLLLEPAGPAALPAFAEFLARGEPLCGRLAQDKLEYLFGEEAGAVRSATLMRIADAGALAIGSDDPNRFHPGMGTIFLKLIAEAVATALARFPQA</sequence>
<accession>A0A0K8QIY9</accession>
<dbReference type="InterPro" id="IPR029016">
    <property type="entry name" value="GAF-like_dom_sf"/>
</dbReference>
<dbReference type="PANTHER" id="PTHR38765">
    <property type="entry name" value="DUF484 DOMAIN-CONTAINING PROTEIN"/>
    <property type="match status" value="1"/>
</dbReference>
<keyword evidence="2" id="KW-1185">Reference proteome</keyword>
<proteinExistence type="predicted"/>
<dbReference type="InterPro" id="IPR007435">
    <property type="entry name" value="DUF484"/>
</dbReference>
<dbReference type="Gene3D" id="3.30.450.40">
    <property type="match status" value="1"/>
</dbReference>